<feature type="domain" description="DOMON" evidence="3">
    <location>
        <begin position="233"/>
        <end position="364"/>
    </location>
</feature>
<gene>
    <name evidence="4" type="primary">Frrs1-001</name>
</gene>
<dbReference type="GO" id="GO:1900449">
    <property type="term" value="P:regulation of glutamate receptor signaling pathway"/>
    <property type="evidence" value="ECO:0007669"/>
    <property type="project" value="InterPro"/>
</dbReference>
<sequence>MANKYKNILVFVKCFLLWVAIASSASTDGCGDTKMCFFAPASCSIDQSSCMFVSLAWNKDSETIDVNLSGGSGAGNEYIAVAFGFVPRMEDADMYYCDGVNVTSGALQIRHTPPVIDNTLPNEITNPSTSTNSGVGQCSFTRAKSVSKTVSNNQVKEFDLEDKEFYILLARGNIAGGRLTYHTARAISGKIELEDSDEDDDDDHEDDHHEEEEEESTGGTLTNKENCNEGDAECIFFTWSYDSATNSYNMELSGKVVERVTVADYISIALAFEPKMEDADLYVCTGNDFETGTIRNRHRSPTMDSADENTGVVLRNKSLVNQIAKCSFTRPANVERVVRKVGTTDIKKKYDLTASMFYVLFSSGVSFRGNIFYHGSNRWVSEKAENFQPDIKVQLPSEGCGTTKNCLYNMENCQLGDDKCILLSWKHDVEKDTFDFDISGLVSGTKYVAFAFASSGLMANADTYACMNGDNWHEFGTGVIKWRHIIPFLDNELPDAITSHKSYYRDGILSCSFTRAANIRRTVTDGTKDFNLTAEPYFVLTAVGEHINFMHLQQHASDERWASMSSIDFTVQPEPVGCGNADKCVSNVMGCNPADAGCIQLSWTFDSAMKSINFTFTSGMLNSGDQYVAIAFATSGLMENADLYYCTGAEFKSGVIGARYVQPVTDASIPAGITNTDAKNENGVFSCSFTREVSITKSIDGSSVTFDMSNPFHVLYAIGPFVGGDILPHASDMSWSSPSAIYFTSLNEACGDAKVCATSNGDCNPADDGCIFMSWQYDRESETVDFTIAGGSSNEDEYLAIAFAPAPLMENADLYYCTNSMLKSGVIGNRHSTPVTDAMLPAGITNVVVTSQDGAIVCSFTRAVSMDKMINGILTTFDFSSSTFHLLYATGPVVGGNIQQHTHESRGASLTAFDFLALPPPPIDDGCDSTRNCIAYNDCNPYDDGCGFVSWAYDAVTQTIDVKFSAGGLYDDEYVSFAFAPGPAMENADLYYCAGGMFKSGVIGDLHTMPVTDPMLPMGITNSKVDTDDGAVVCSFTRAVSIDKMINGVLTTFNLSASPFSILYAVGSYAGNMLNQHTVSGRWATVPITFVSAVSLSAALPPLNEGCSLTKTCFSSNNCDPSAAGCLFVSWSYDSISQTVDIQFSMGSMSATEYISIAFGSRPLMQNADLYYCAGGIVKSGVIGNLHTMPVTDSMLPPGVTDTSVRQQDGATVCSFTRTISIDKVINGVSKTFDLSASAFYILYATGSYAGNVLHQHTIIGRGVSSQFGPIQTTTTTAEPVTLPSITGCGTTKFCHTSIKGCNAASDGGCVSIAIEYDAASSSYNIEFEGAGTGIGDTYVGIAFASQGIMANAELYFCTGTSLKSGTILGHVPPIQDETLPSGVTNHVAESANGVQRCSFTRAVGIMRDISTGATEFNFLANEYYTLFSVGSMSGNNLAYHGEDKWVSGFAFNFTTV</sequence>
<keyword evidence="2" id="KW-0732">Signal</keyword>
<reference evidence="4" key="1">
    <citation type="submission" date="2020-04" db="EMBL/GenBank/DDBJ databases">
        <authorList>
            <person name="Neveu A P."/>
        </authorList>
    </citation>
    <scope>NUCLEOTIDE SEQUENCE</scope>
    <source>
        <tissue evidence="4">Whole embryo</tissue>
    </source>
</reference>
<dbReference type="GO" id="GO:0099072">
    <property type="term" value="P:regulation of postsynaptic membrane neurotransmitter receptor levels"/>
    <property type="evidence" value="ECO:0007669"/>
    <property type="project" value="TreeGrafter"/>
</dbReference>
<accession>A0A6F9DCF6</accession>
<dbReference type="Pfam" id="PF03351">
    <property type="entry name" value="DOMON"/>
    <property type="match status" value="4"/>
</dbReference>
<feature type="domain" description="DOMON" evidence="3">
    <location>
        <begin position="419"/>
        <end position="544"/>
    </location>
</feature>
<proteinExistence type="evidence at transcript level"/>
<feature type="domain" description="DOMON" evidence="3">
    <location>
        <begin position="597"/>
        <end position="719"/>
    </location>
</feature>
<feature type="domain" description="DOMON" evidence="3">
    <location>
        <begin position="1125"/>
        <end position="1247"/>
    </location>
</feature>
<dbReference type="InterPro" id="IPR005018">
    <property type="entry name" value="DOMON_domain"/>
</dbReference>
<evidence type="ECO:0000256" key="1">
    <source>
        <dbReference type="SAM" id="MobiDB-lite"/>
    </source>
</evidence>
<name>A0A6F9DCF6_9ASCI</name>
<feature type="signal peptide" evidence="2">
    <location>
        <begin position="1"/>
        <end position="24"/>
    </location>
</feature>
<dbReference type="EMBL" id="LR785272">
    <property type="protein sequence ID" value="CAB3247152.1"/>
    <property type="molecule type" value="mRNA"/>
</dbReference>
<feature type="region of interest" description="Disordered" evidence="1">
    <location>
        <begin position="190"/>
        <end position="225"/>
    </location>
</feature>
<protein>
    <submittedName>
        <fullName evidence="4">Putative ferric-chelate reductase 1</fullName>
    </submittedName>
</protein>
<feature type="chain" id="PRO_5026106979" evidence="2">
    <location>
        <begin position="25"/>
        <end position="1457"/>
    </location>
</feature>
<evidence type="ECO:0000259" key="3">
    <source>
        <dbReference type="PROSITE" id="PS50836"/>
    </source>
</evidence>
<evidence type="ECO:0000313" key="4">
    <source>
        <dbReference type="EMBL" id="CAB3247152.1"/>
    </source>
</evidence>
<evidence type="ECO:0000256" key="2">
    <source>
        <dbReference type="SAM" id="SignalP"/>
    </source>
</evidence>
<feature type="compositionally biased region" description="Acidic residues" evidence="1">
    <location>
        <begin position="194"/>
        <end position="216"/>
    </location>
</feature>
<feature type="domain" description="DOMON" evidence="3">
    <location>
        <begin position="945"/>
        <end position="1067"/>
    </location>
</feature>
<dbReference type="InterPro" id="IPR042789">
    <property type="entry name" value="FRRS1L"/>
</dbReference>
<dbReference type="PANTHER" id="PTHR46902">
    <property type="entry name" value="DOMON DOMAIN-CONTAINING PROTEIN FRRS1L"/>
    <property type="match status" value="1"/>
</dbReference>
<dbReference type="PANTHER" id="PTHR46902:SF1">
    <property type="entry name" value="DOMON DOMAIN-CONTAINING PROTEIN FRRS1L"/>
    <property type="match status" value="1"/>
</dbReference>
<dbReference type="PROSITE" id="PS50836">
    <property type="entry name" value="DOMON"/>
    <property type="match status" value="6"/>
</dbReference>
<organism evidence="4">
    <name type="scientific">Phallusia mammillata</name>
    <dbReference type="NCBI Taxonomy" id="59560"/>
    <lineage>
        <taxon>Eukaryota</taxon>
        <taxon>Metazoa</taxon>
        <taxon>Chordata</taxon>
        <taxon>Tunicata</taxon>
        <taxon>Ascidiacea</taxon>
        <taxon>Phlebobranchia</taxon>
        <taxon>Ascidiidae</taxon>
        <taxon>Phallusia</taxon>
    </lineage>
</organism>
<dbReference type="SMART" id="SM00664">
    <property type="entry name" value="DoH"/>
    <property type="match status" value="8"/>
</dbReference>
<feature type="domain" description="DOMON" evidence="3">
    <location>
        <begin position="769"/>
        <end position="891"/>
    </location>
</feature>